<name>A0A3P1BDX0_9BACT</name>
<organism evidence="1 2">
    <name type="scientific">Larkinella rosea</name>
    <dbReference type="NCBI Taxonomy" id="2025312"/>
    <lineage>
        <taxon>Bacteria</taxon>
        <taxon>Pseudomonadati</taxon>
        <taxon>Bacteroidota</taxon>
        <taxon>Cytophagia</taxon>
        <taxon>Cytophagales</taxon>
        <taxon>Spirosomataceae</taxon>
        <taxon>Larkinella</taxon>
    </lineage>
</organism>
<gene>
    <name evidence="1" type="ORF">EHT25_29405</name>
</gene>
<dbReference type="OrthoDB" id="962249at2"/>
<dbReference type="EMBL" id="RQJO01000015">
    <property type="protein sequence ID" value="RRA99095.1"/>
    <property type="molecule type" value="Genomic_DNA"/>
</dbReference>
<dbReference type="AlphaFoldDB" id="A0A3P1BDX0"/>
<evidence type="ECO:0000313" key="2">
    <source>
        <dbReference type="Proteomes" id="UP000271925"/>
    </source>
</evidence>
<protein>
    <submittedName>
        <fullName evidence="1">Uncharacterized protein</fullName>
    </submittedName>
</protein>
<evidence type="ECO:0000313" key="1">
    <source>
        <dbReference type="EMBL" id="RRA99095.1"/>
    </source>
</evidence>
<accession>A0A3P1BDX0</accession>
<reference evidence="1 2" key="1">
    <citation type="submission" date="2018-11" db="EMBL/GenBank/DDBJ databases">
        <authorList>
            <person name="Zhou Z."/>
            <person name="Wang G."/>
        </authorList>
    </citation>
    <scope>NUCLEOTIDE SEQUENCE [LARGE SCALE GENOMIC DNA]</scope>
    <source>
        <strain evidence="1 2">KCTC52004</strain>
    </source>
</reference>
<keyword evidence="2" id="KW-1185">Reference proteome</keyword>
<dbReference type="RefSeq" id="WP_124879009.1">
    <property type="nucleotide sequence ID" value="NZ_RQJO01000015.1"/>
</dbReference>
<sequence length="78" mass="8931">MQMTYKVTADSLNSGFLEAIKERFGKKEVEITIKDVESDTPVSQMEAFRKMEKLRKKLKKVKIDPNLDLSALANEVNL</sequence>
<proteinExistence type="predicted"/>
<comment type="caution">
    <text evidence="1">The sequence shown here is derived from an EMBL/GenBank/DDBJ whole genome shotgun (WGS) entry which is preliminary data.</text>
</comment>
<dbReference type="Proteomes" id="UP000271925">
    <property type="component" value="Unassembled WGS sequence"/>
</dbReference>